<dbReference type="EMBL" id="AYLO01000160">
    <property type="protein sequence ID" value="ESS66874.1"/>
    <property type="molecule type" value="Genomic_DNA"/>
</dbReference>
<dbReference type="AlphaFoldDB" id="V5BGJ5"/>
<dbReference type="OrthoDB" id="9815788at2"/>
<dbReference type="RefSeq" id="WP_023496518.1">
    <property type="nucleotide sequence ID" value="NZ_AYLO01000160.1"/>
</dbReference>
<protein>
    <recommendedName>
        <fullName evidence="3">GlcG protein</fullName>
    </recommendedName>
</protein>
<dbReference type="InterPro" id="IPR052517">
    <property type="entry name" value="GlcG_carb_metab_protein"/>
</dbReference>
<sequence length="142" mass="14660">MTQLTLEKANKIINAATQKARSLNMAPLTVVVLDASGHLKALQREDGATVIRQQIATAKAWGAVNMGISSRSLAAVAEHRPDFMNALIGLADGKIMPVPGGVLIRDKGNVIIGSVGISGDSSEQDERCAIAGIEAAGFVAGV</sequence>
<dbReference type="STRING" id="1116472.MGMO_175c00110"/>
<reference evidence="1 2" key="1">
    <citation type="journal article" date="2013" name="Genome Announc.">
        <title>Draft Genome Sequence of the Methanotrophic Gammaproteobacterium Methyloglobulus morosus DSM 22980 Strain KoM1.</title>
        <authorList>
            <person name="Poehlein A."/>
            <person name="Deutzmann J.S."/>
            <person name="Daniel R."/>
            <person name="Simeonova D.D."/>
        </authorList>
    </citation>
    <scope>NUCLEOTIDE SEQUENCE [LARGE SCALE GENOMIC DNA]</scope>
    <source>
        <strain evidence="1 2">KoM1</strain>
    </source>
</reference>
<evidence type="ECO:0000313" key="2">
    <source>
        <dbReference type="Proteomes" id="UP000017842"/>
    </source>
</evidence>
<proteinExistence type="predicted"/>
<comment type="caution">
    <text evidence="1">The sequence shown here is derived from an EMBL/GenBank/DDBJ whole genome shotgun (WGS) entry which is preliminary data.</text>
</comment>
<dbReference type="Gene3D" id="3.30.450.150">
    <property type="entry name" value="Haem-degrading domain"/>
    <property type="match status" value="1"/>
</dbReference>
<keyword evidence="2" id="KW-1185">Reference proteome</keyword>
<dbReference type="InterPro" id="IPR005624">
    <property type="entry name" value="PduO/GlcC-like"/>
</dbReference>
<dbReference type="PANTHER" id="PTHR34309">
    <property type="entry name" value="SLR1406 PROTEIN"/>
    <property type="match status" value="1"/>
</dbReference>
<organism evidence="1 2">
    <name type="scientific">Methyloglobulus morosus KoM1</name>
    <dbReference type="NCBI Taxonomy" id="1116472"/>
    <lineage>
        <taxon>Bacteria</taxon>
        <taxon>Pseudomonadati</taxon>
        <taxon>Pseudomonadota</taxon>
        <taxon>Gammaproteobacteria</taxon>
        <taxon>Methylococcales</taxon>
        <taxon>Methylococcaceae</taxon>
        <taxon>Methyloglobulus</taxon>
    </lineage>
</organism>
<dbReference type="Proteomes" id="UP000017842">
    <property type="component" value="Unassembled WGS sequence"/>
</dbReference>
<accession>V5BGJ5</accession>
<dbReference type="PATRIC" id="fig|1116472.3.peg.3920"/>
<dbReference type="eggNOG" id="COG3193">
    <property type="taxonomic scope" value="Bacteria"/>
</dbReference>
<dbReference type="SUPFAM" id="SSF143744">
    <property type="entry name" value="GlcG-like"/>
    <property type="match status" value="1"/>
</dbReference>
<name>V5BGJ5_9GAMM</name>
<gene>
    <name evidence="1" type="ORF">MGMO_175c00110</name>
</gene>
<dbReference type="PANTHER" id="PTHR34309:SF10">
    <property type="entry name" value="SLR1406 PROTEIN"/>
    <property type="match status" value="1"/>
</dbReference>
<evidence type="ECO:0000313" key="1">
    <source>
        <dbReference type="EMBL" id="ESS66874.1"/>
    </source>
</evidence>
<evidence type="ECO:0008006" key="3">
    <source>
        <dbReference type="Google" id="ProtNLM"/>
    </source>
</evidence>
<dbReference type="Pfam" id="PF03928">
    <property type="entry name" value="HbpS-like"/>
    <property type="match status" value="1"/>
</dbReference>
<dbReference type="InterPro" id="IPR038084">
    <property type="entry name" value="PduO/GlcC-like_sf"/>
</dbReference>